<accession>A0A4R3Z053</accession>
<organism evidence="9 10">
    <name type="scientific">Luteibacter rhizovicinus</name>
    <dbReference type="NCBI Taxonomy" id="242606"/>
    <lineage>
        <taxon>Bacteria</taxon>
        <taxon>Pseudomonadati</taxon>
        <taxon>Pseudomonadota</taxon>
        <taxon>Gammaproteobacteria</taxon>
        <taxon>Lysobacterales</taxon>
        <taxon>Rhodanobacteraceae</taxon>
        <taxon>Luteibacter</taxon>
    </lineage>
</organism>
<evidence type="ECO:0000256" key="7">
    <source>
        <dbReference type="SAM" id="Phobius"/>
    </source>
</evidence>
<dbReference type="InterPro" id="IPR050790">
    <property type="entry name" value="ExbB/TolQ_transport"/>
</dbReference>
<proteinExistence type="inferred from homology"/>
<gene>
    <name evidence="9" type="ORF">EC912_101585</name>
</gene>
<keyword evidence="4 7" id="KW-1133">Transmembrane helix</keyword>
<feature type="transmembrane region" description="Helical" evidence="7">
    <location>
        <begin position="180"/>
        <end position="204"/>
    </location>
</feature>
<dbReference type="GO" id="GO:0017038">
    <property type="term" value="P:protein import"/>
    <property type="evidence" value="ECO:0007669"/>
    <property type="project" value="TreeGrafter"/>
</dbReference>
<evidence type="ECO:0000313" key="10">
    <source>
        <dbReference type="Proteomes" id="UP000295645"/>
    </source>
</evidence>
<evidence type="ECO:0000256" key="3">
    <source>
        <dbReference type="ARBA" id="ARBA00022692"/>
    </source>
</evidence>
<dbReference type="PANTHER" id="PTHR30625">
    <property type="entry name" value="PROTEIN TOLQ"/>
    <property type="match status" value="1"/>
</dbReference>
<comment type="subcellular location">
    <subcellularLocation>
        <location evidence="1">Cell membrane</location>
        <topology evidence="1">Multi-pass membrane protein</topology>
    </subcellularLocation>
    <subcellularLocation>
        <location evidence="6">Membrane</location>
        <topology evidence="6">Multi-pass membrane protein</topology>
    </subcellularLocation>
</comment>
<dbReference type="Pfam" id="PF01618">
    <property type="entry name" value="MotA_ExbB"/>
    <property type="match status" value="1"/>
</dbReference>
<reference evidence="9 10" key="1">
    <citation type="submission" date="2019-03" db="EMBL/GenBank/DDBJ databases">
        <title>Above-ground endophytic microbial communities from plants in different locations in the United States.</title>
        <authorList>
            <person name="Frank C."/>
        </authorList>
    </citation>
    <scope>NUCLEOTIDE SEQUENCE [LARGE SCALE GENOMIC DNA]</scope>
    <source>
        <strain evidence="9 10">LP_13_YM</strain>
    </source>
</reference>
<evidence type="ECO:0000256" key="5">
    <source>
        <dbReference type="ARBA" id="ARBA00023136"/>
    </source>
</evidence>
<comment type="caution">
    <text evidence="9">The sequence shown here is derived from an EMBL/GenBank/DDBJ whole genome shotgun (WGS) entry which is preliminary data.</text>
</comment>
<dbReference type="Proteomes" id="UP000295645">
    <property type="component" value="Unassembled WGS sequence"/>
</dbReference>
<dbReference type="AlphaFoldDB" id="A0A4R3Z053"/>
<evidence type="ECO:0000256" key="6">
    <source>
        <dbReference type="RuleBase" id="RU004057"/>
    </source>
</evidence>
<keyword evidence="2" id="KW-1003">Cell membrane</keyword>
<comment type="similarity">
    <text evidence="6">Belongs to the exbB/tolQ family.</text>
</comment>
<feature type="domain" description="MotA/TolQ/ExbB proton channel" evidence="8">
    <location>
        <begin position="148"/>
        <end position="261"/>
    </location>
</feature>
<evidence type="ECO:0000259" key="8">
    <source>
        <dbReference type="Pfam" id="PF01618"/>
    </source>
</evidence>
<protein>
    <submittedName>
        <fullName evidence="9">Biopolymer transport protein ExbB</fullName>
    </submittedName>
</protein>
<keyword evidence="5 7" id="KW-0472">Membrane</keyword>
<keyword evidence="6" id="KW-0813">Transport</keyword>
<evidence type="ECO:0000256" key="2">
    <source>
        <dbReference type="ARBA" id="ARBA00022475"/>
    </source>
</evidence>
<evidence type="ECO:0000256" key="4">
    <source>
        <dbReference type="ARBA" id="ARBA00022989"/>
    </source>
</evidence>
<sequence length="291" mass="31352">MRAKANGARKRDAHIRESISGLRMSRTASPLRWLSPASGLLQLALHGKCYRHLRSSGAACYDARLSFRLSGGVNVLDILMAGGWALLPILICSALALAIVLERFWALRRSSVLPPGLGAEVRQWARSNTLDAAHLSALEKGSPLGELLAGALAVRDRPRELIKERIEDTGRHVVHRMERYLNTLGTIALIGPLLGLLGTVIGLIRMFLSVMMGGIGDPMKMAGGIGEALICTAFGLVVSIPAYVLHRYFRSKVGGYVVEMEKEATALLDDLSAPRPVARRRTAADSVSTAG</sequence>
<dbReference type="EMBL" id="SMCS01000001">
    <property type="protein sequence ID" value="TCV97568.1"/>
    <property type="molecule type" value="Genomic_DNA"/>
</dbReference>
<evidence type="ECO:0000313" key="9">
    <source>
        <dbReference type="EMBL" id="TCV97568.1"/>
    </source>
</evidence>
<keyword evidence="3 7" id="KW-0812">Transmembrane</keyword>
<dbReference type="GO" id="GO:0005886">
    <property type="term" value="C:plasma membrane"/>
    <property type="evidence" value="ECO:0007669"/>
    <property type="project" value="UniProtKB-SubCell"/>
</dbReference>
<dbReference type="PANTHER" id="PTHR30625:SF11">
    <property type="entry name" value="MOTA_TOLQ_EXBB PROTON CHANNEL DOMAIN-CONTAINING PROTEIN"/>
    <property type="match status" value="1"/>
</dbReference>
<name>A0A4R3Z053_9GAMM</name>
<keyword evidence="10" id="KW-1185">Reference proteome</keyword>
<dbReference type="InterPro" id="IPR002898">
    <property type="entry name" value="MotA_ExbB_proton_chnl"/>
</dbReference>
<feature type="transmembrane region" description="Helical" evidence="7">
    <location>
        <begin position="78"/>
        <end position="101"/>
    </location>
</feature>
<feature type="transmembrane region" description="Helical" evidence="7">
    <location>
        <begin position="224"/>
        <end position="245"/>
    </location>
</feature>
<evidence type="ECO:0000256" key="1">
    <source>
        <dbReference type="ARBA" id="ARBA00004651"/>
    </source>
</evidence>
<keyword evidence="6" id="KW-0653">Protein transport</keyword>